<gene>
    <name evidence="2" type="ORF">S01H4_22470</name>
</gene>
<dbReference type="EMBL" id="BART01010305">
    <property type="protein sequence ID" value="GAG87653.1"/>
    <property type="molecule type" value="Genomic_DNA"/>
</dbReference>
<dbReference type="AlphaFoldDB" id="X1BTY2"/>
<dbReference type="PANTHER" id="PTHR47099">
    <property type="entry name" value="METHYLCOBAMIDE:COM METHYLTRANSFERASE MTBA"/>
    <property type="match status" value="1"/>
</dbReference>
<feature type="domain" description="Uroporphyrinogen decarboxylase (URO-D)" evidence="1">
    <location>
        <begin position="52"/>
        <end position="240"/>
    </location>
</feature>
<dbReference type="InterPro" id="IPR052024">
    <property type="entry name" value="Methanogen_methyltrans"/>
</dbReference>
<accession>X1BTY2</accession>
<name>X1BTY2_9ZZZZ</name>
<protein>
    <recommendedName>
        <fullName evidence="1">Uroporphyrinogen decarboxylase (URO-D) domain-containing protein</fullName>
    </recommendedName>
</protein>
<dbReference type="InterPro" id="IPR000257">
    <property type="entry name" value="Uroporphyrinogen_deCOase"/>
</dbReference>
<dbReference type="GO" id="GO:0004853">
    <property type="term" value="F:uroporphyrinogen decarboxylase activity"/>
    <property type="evidence" value="ECO:0007669"/>
    <property type="project" value="InterPro"/>
</dbReference>
<evidence type="ECO:0000313" key="2">
    <source>
        <dbReference type="EMBL" id="GAG87653.1"/>
    </source>
</evidence>
<feature type="non-terminal residue" evidence="2">
    <location>
        <position position="1"/>
    </location>
</feature>
<dbReference type="InterPro" id="IPR038071">
    <property type="entry name" value="UROD/MetE-like_sf"/>
</dbReference>
<dbReference type="SUPFAM" id="SSF51726">
    <property type="entry name" value="UROD/MetE-like"/>
    <property type="match status" value="1"/>
</dbReference>
<dbReference type="GO" id="GO:0006779">
    <property type="term" value="P:porphyrin-containing compound biosynthetic process"/>
    <property type="evidence" value="ECO:0007669"/>
    <property type="project" value="InterPro"/>
</dbReference>
<dbReference type="Pfam" id="PF01208">
    <property type="entry name" value="URO-D"/>
    <property type="match status" value="1"/>
</dbReference>
<organism evidence="2">
    <name type="scientific">marine sediment metagenome</name>
    <dbReference type="NCBI Taxonomy" id="412755"/>
    <lineage>
        <taxon>unclassified sequences</taxon>
        <taxon>metagenomes</taxon>
        <taxon>ecological metagenomes</taxon>
    </lineage>
</organism>
<reference evidence="2" key="1">
    <citation type="journal article" date="2014" name="Front. Microbiol.">
        <title>High frequency of phylogenetically diverse reductive dehalogenase-homologous genes in deep subseafloor sedimentary metagenomes.</title>
        <authorList>
            <person name="Kawai M."/>
            <person name="Futagami T."/>
            <person name="Toyoda A."/>
            <person name="Takaki Y."/>
            <person name="Nishi S."/>
            <person name="Hori S."/>
            <person name="Arai W."/>
            <person name="Tsubouchi T."/>
            <person name="Morono Y."/>
            <person name="Uchiyama I."/>
            <person name="Ito T."/>
            <person name="Fujiyama A."/>
            <person name="Inagaki F."/>
            <person name="Takami H."/>
        </authorList>
    </citation>
    <scope>NUCLEOTIDE SEQUENCE</scope>
    <source>
        <strain evidence="2">Expedition CK06-06</strain>
    </source>
</reference>
<dbReference type="PANTHER" id="PTHR47099:SF1">
    <property type="entry name" value="METHYLCOBAMIDE:COM METHYLTRANSFERASE MTBA"/>
    <property type="match status" value="1"/>
</dbReference>
<comment type="caution">
    <text evidence="2">The sequence shown here is derived from an EMBL/GenBank/DDBJ whole genome shotgun (WGS) entry which is preliminary data.</text>
</comment>
<proteinExistence type="predicted"/>
<dbReference type="Gene3D" id="3.20.20.210">
    <property type="match status" value="1"/>
</dbReference>
<sequence>GRVITSPLKEGFHLLDSYKFPDPNMHAIVHKQYIKDHMRISKGRYRLATVWFTLFERMWSLCGFNNMLMAPYLDTEKFLRLRNKVMEFNLAKIDEWLKRGVDGIFFSDDWGSQTALFINPDDWRKFYKPAYKKMFERVRAGGAHVWLHSDGNIIAILPDLIEVGLNVLNPVQPQAMDVRLLSREFGGKCCFDGGVDAQGTLVFGTPDDVRREVYELAGLFGRFGGGYIGGTSHVIMTETKYIIIARTDLIGDMVVQDPLNSH</sequence>
<evidence type="ECO:0000259" key="1">
    <source>
        <dbReference type="Pfam" id="PF01208"/>
    </source>
</evidence>